<protein>
    <submittedName>
        <fullName evidence="10">ERC protein 2</fullName>
    </submittedName>
</protein>
<dbReference type="AlphaFoldDB" id="V8NMD7"/>
<keyword evidence="4" id="KW-0770">Synapse</keyword>
<evidence type="ECO:0000256" key="9">
    <source>
        <dbReference type="SAM" id="Coils"/>
    </source>
</evidence>
<feature type="coiled-coil region" evidence="9">
    <location>
        <begin position="18"/>
        <end position="52"/>
    </location>
</feature>
<evidence type="ECO:0000256" key="3">
    <source>
        <dbReference type="ARBA" id="ARBA00022553"/>
    </source>
</evidence>
<keyword evidence="3" id="KW-0597">Phosphoprotein</keyword>
<reference evidence="10 11" key="1">
    <citation type="journal article" date="2013" name="Proc. Natl. Acad. Sci. U.S.A.">
        <title>The king cobra genome reveals dynamic gene evolution and adaptation in the snake venom system.</title>
        <authorList>
            <person name="Vonk F.J."/>
            <person name="Casewell N.R."/>
            <person name="Henkel C.V."/>
            <person name="Heimberg A.M."/>
            <person name="Jansen H.J."/>
            <person name="McCleary R.J."/>
            <person name="Kerkkamp H.M."/>
            <person name="Vos R.A."/>
            <person name="Guerreiro I."/>
            <person name="Calvete J.J."/>
            <person name="Wuster W."/>
            <person name="Woods A.E."/>
            <person name="Logan J.M."/>
            <person name="Harrison R.A."/>
            <person name="Castoe T.A."/>
            <person name="de Koning A.P."/>
            <person name="Pollock D.D."/>
            <person name="Yandell M."/>
            <person name="Calderon D."/>
            <person name="Renjifo C."/>
            <person name="Currier R.B."/>
            <person name="Salgado D."/>
            <person name="Pla D."/>
            <person name="Sanz L."/>
            <person name="Hyder A.S."/>
            <person name="Ribeiro J.M."/>
            <person name="Arntzen J.W."/>
            <person name="van den Thillart G.E."/>
            <person name="Boetzer M."/>
            <person name="Pirovano W."/>
            <person name="Dirks R.P."/>
            <person name="Spaink H.P."/>
            <person name="Duboule D."/>
            <person name="McGlinn E."/>
            <person name="Kini R.M."/>
            <person name="Richardson M.K."/>
        </authorList>
    </citation>
    <scope>NUCLEOTIDE SEQUENCE</scope>
    <source>
        <tissue evidence="10">Blood</tissue>
    </source>
</reference>
<evidence type="ECO:0000256" key="5">
    <source>
        <dbReference type="ARBA" id="ARBA00023054"/>
    </source>
</evidence>
<gene>
    <name evidence="10" type="primary">ERC2</name>
    <name evidence="10" type="ORF">L345_10796</name>
</gene>
<dbReference type="InterPro" id="IPR019323">
    <property type="entry name" value="ELKS/CAST"/>
</dbReference>
<organism evidence="10 11">
    <name type="scientific">Ophiophagus hannah</name>
    <name type="common">King cobra</name>
    <name type="synonym">Naja hannah</name>
    <dbReference type="NCBI Taxonomy" id="8665"/>
    <lineage>
        <taxon>Eukaryota</taxon>
        <taxon>Metazoa</taxon>
        <taxon>Chordata</taxon>
        <taxon>Craniata</taxon>
        <taxon>Vertebrata</taxon>
        <taxon>Euteleostomi</taxon>
        <taxon>Lepidosauria</taxon>
        <taxon>Squamata</taxon>
        <taxon>Bifurcata</taxon>
        <taxon>Unidentata</taxon>
        <taxon>Episquamata</taxon>
        <taxon>Toxicofera</taxon>
        <taxon>Serpentes</taxon>
        <taxon>Colubroidea</taxon>
        <taxon>Elapidae</taxon>
        <taxon>Elapinae</taxon>
        <taxon>Ophiophagus</taxon>
    </lineage>
</organism>
<dbReference type="GO" id="GO:0007274">
    <property type="term" value="P:neuromuscular synaptic transmission"/>
    <property type="evidence" value="ECO:0007669"/>
    <property type="project" value="TreeGrafter"/>
</dbReference>
<comment type="caution">
    <text evidence="10">The sequence shown here is derived from an EMBL/GenBank/DDBJ whole genome shotgun (WGS) entry which is preliminary data.</text>
</comment>
<accession>V8NMD7</accession>
<keyword evidence="11" id="KW-1185">Reference proteome</keyword>
<keyword evidence="6" id="KW-0206">Cytoskeleton</keyword>
<evidence type="ECO:0000256" key="2">
    <source>
        <dbReference type="ARBA" id="ARBA00022490"/>
    </source>
</evidence>
<evidence type="ECO:0000256" key="6">
    <source>
        <dbReference type="ARBA" id="ARBA00023212"/>
    </source>
</evidence>
<dbReference type="OrthoDB" id="9428532at2759"/>
<dbReference type="GO" id="GO:0098882">
    <property type="term" value="F:structural constituent of presynaptic active zone"/>
    <property type="evidence" value="ECO:0007669"/>
    <property type="project" value="TreeGrafter"/>
</dbReference>
<dbReference type="Pfam" id="PF10174">
    <property type="entry name" value="Cast"/>
    <property type="match status" value="1"/>
</dbReference>
<dbReference type="PANTHER" id="PTHR18861:SF3">
    <property type="entry name" value="ERC PROTEIN 2"/>
    <property type="match status" value="1"/>
</dbReference>
<proteinExistence type="predicted"/>
<feature type="non-terminal residue" evidence="10">
    <location>
        <position position="257"/>
    </location>
</feature>
<dbReference type="EMBL" id="AZIM01002743">
    <property type="protein sequence ID" value="ETE63444.1"/>
    <property type="molecule type" value="Genomic_DNA"/>
</dbReference>
<evidence type="ECO:0000313" key="11">
    <source>
        <dbReference type="Proteomes" id="UP000018936"/>
    </source>
</evidence>
<feature type="non-terminal residue" evidence="10">
    <location>
        <position position="1"/>
    </location>
</feature>
<name>V8NMD7_OPHHA</name>
<dbReference type="GO" id="GO:0048167">
    <property type="term" value="P:regulation of synaptic plasticity"/>
    <property type="evidence" value="ECO:0007669"/>
    <property type="project" value="TreeGrafter"/>
</dbReference>
<dbReference type="GO" id="GO:0030424">
    <property type="term" value="C:axon"/>
    <property type="evidence" value="ECO:0007669"/>
    <property type="project" value="UniProtKB-SubCell"/>
</dbReference>
<sequence>QEALLAAISEKDANIALLELSASKKKKTQEEVMALKREKDRLVHQLKQQKKEPSAEQRKVIGVERKLTLPICQANFDLILKFSKAAHVASSFSTLFQYAYRRGNTYKIFQKNKLLKQSERQYWEHFPVAPGKEWDCLKKFELAKKEECASQMPLSKKLLEEKGWEFVRSSAENLPKPSKIEKKNPAMQVFLEGEYSEIHIQHINSSVLSEELEKEAYAALKDEKKKIWGGALLYKVASLEFIISMKLQVKHGFETAL</sequence>
<comment type="subcellular location">
    <subcellularLocation>
        <location evidence="1">Cytoplasm</location>
        <location evidence="1">Cytoskeleton</location>
    </subcellularLocation>
    <subcellularLocation>
        <location evidence="8">Presynapse</location>
    </subcellularLocation>
</comment>
<evidence type="ECO:0000256" key="4">
    <source>
        <dbReference type="ARBA" id="ARBA00023018"/>
    </source>
</evidence>
<evidence type="ECO:0000256" key="8">
    <source>
        <dbReference type="ARBA" id="ARBA00034106"/>
    </source>
</evidence>
<dbReference type="GO" id="GO:0048788">
    <property type="term" value="C:cytoskeleton of presynaptic active zone"/>
    <property type="evidence" value="ECO:0007669"/>
    <property type="project" value="TreeGrafter"/>
</dbReference>
<evidence type="ECO:0000313" key="10">
    <source>
        <dbReference type="EMBL" id="ETE63444.1"/>
    </source>
</evidence>
<dbReference type="Proteomes" id="UP000018936">
    <property type="component" value="Unassembled WGS sequence"/>
</dbReference>
<keyword evidence="2" id="KW-0963">Cytoplasm</keyword>
<evidence type="ECO:0000256" key="1">
    <source>
        <dbReference type="ARBA" id="ARBA00004245"/>
    </source>
</evidence>
<keyword evidence="7" id="KW-0966">Cell projection</keyword>
<keyword evidence="5 9" id="KW-0175">Coiled coil</keyword>
<evidence type="ECO:0000256" key="7">
    <source>
        <dbReference type="ARBA" id="ARBA00023273"/>
    </source>
</evidence>
<dbReference type="PANTHER" id="PTHR18861">
    <property type="entry name" value="ELKS/RAB6-INTERACTING/CAST PROTEIN"/>
    <property type="match status" value="1"/>
</dbReference>